<keyword evidence="5" id="KW-1185">Reference proteome</keyword>
<reference evidence="5" key="3">
    <citation type="journal article" date="2019" name="Int. J. Syst. Evol. Microbiol.">
        <title>The Global Catalogue of Microorganisms (GCM) 10K type strain sequencing project: providing services to taxonomists for standard genome sequencing and annotation.</title>
        <authorList>
            <consortium name="The Broad Institute Genomics Platform"/>
            <consortium name="The Broad Institute Genome Sequencing Center for Infectious Disease"/>
            <person name="Wu L."/>
            <person name="Ma J."/>
        </authorList>
    </citation>
    <scope>NUCLEOTIDE SEQUENCE [LARGE SCALE GENOMIC DNA]</scope>
    <source>
        <strain evidence="5">CCM 8490</strain>
    </source>
</reference>
<name>A0A420D8M5_9FLAO</name>
<reference evidence="2" key="4">
    <citation type="submission" date="2024-05" db="EMBL/GenBank/DDBJ databases">
        <authorList>
            <person name="Sun Q."/>
            <person name="Sedlacek I."/>
        </authorList>
    </citation>
    <scope>NUCLEOTIDE SEQUENCE</scope>
    <source>
        <strain evidence="2">CCM 8490</strain>
    </source>
</reference>
<reference evidence="2" key="1">
    <citation type="journal article" date="2014" name="Int. J. Syst. Evol. Microbiol.">
        <title>Complete genome of a new Firmicutes species belonging to the dominant human colonic microbiota ('Ruminococcus bicirculans') reveals two chromosomes and a selective capacity to utilize plant glucans.</title>
        <authorList>
            <consortium name="NISC Comparative Sequencing Program"/>
            <person name="Wegmann U."/>
            <person name="Louis P."/>
            <person name="Goesmann A."/>
            <person name="Henrissat B."/>
            <person name="Duncan S.H."/>
            <person name="Flint H.J."/>
        </authorList>
    </citation>
    <scope>NUCLEOTIDE SEQUENCE</scope>
    <source>
        <strain evidence="2">CCM 8490</strain>
    </source>
</reference>
<dbReference type="Gene3D" id="3.90.950.20">
    <property type="entry name" value="CinA-like"/>
    <property type="match status" value="1"/>
</dbReference>
<organism evidence="3 4">
    <name type="scientific">Epilithonimonas arachidiradicis</name>
    <dbReference type="NCBI Taxonomy" id="1617282"/>
    <lineage>
        <taxon>Bacteria</taxon>
        <taxon>Pseudomonadati</taxon>
        <taxon>Bacteroidota</taxon>
        <taxon>Flavobacteriia</taxon>
        <taxon>Flavobacteriales</taxon>
        <taxon>Weeksellaceae</taxon>
        <taxon>Chryseobacterium group</taxon>
        <taxon>Epilithonimonas</taxon>
    </lineage>
</organism>
<gene>
    <name evidence="3" type="ORF">BXY58_2055</name>
    <name evidence="2" type="ORF">GCM10007332_20730</name>
</gene>
<sequence length="165" mass="18171">MDFFNQSVLNAIGQKLIIDDQTVSVAEEVTAGLLQLAFAQIDNSLLFYKGGLTVVNLDDAADFLDLKDRATRTCSELIDEMVHTAAIKASAFLSSDWSIAVAGFGSPKRGSGYKVFANYVFSFKGEIVLSNHFEIEDPVQPFEAQLTFARHILEHFNSIINSTEV</sequence>
<accession>A0A420D8M5</accession>
<dbReference type="InterPro" id="IPR036653">
    <property type="entry name" value="CinA-like_C"/>
</dbReference>
<reference evidence="3 4" key="2">
    <citation type="submission" date="2018-09" db="EMBL/GenBank/DDBJ databases">
        <title>Genomic Encyclopedia of Archaeal and Bacterial Type Strains, Phase II (KMG-II): from individual species to whole genera.</title>
        <authorList>
            <person name="Goeker M."/>
        </authorList>
    </citation>
    <scope>NUCLEOTIDE SEQUENCE [LARGE SCALE GENOMIC DNA]</scope>
    <source>
        <strain evidence="3 4">DSM 27620</strain>
    </source>
</reference>
<evidence type="ECO:0000313" key="4">
    <source>
        <dbReference type="Proteomes" id="UP000285906"/>
    </source>
</evidence>
<dbReference type="Pfam" id="PF02464">
    <property type="entry name" value="CinA"/>
    <property type="match status" value="1"/>
</dbReference>
<evidence type="ECO:0000313" key="2">
    <source>
        <dbReference type="EMBL" id="GGG58908.1"/>
    </source>
</evidence>
<feature type="domain" description="CinA C-terminal" evidence="1">
    <location>
        <begin position="7"/>
        <end position="114"/>
    </location>
</feature>
<dbReference type="RefSeq" id="WP_120213688.1">
    <property type="nucleotide sequence ID" value="NZ_BMCW01000004.1"/>
</dbReference>
<proteinExistence type="predicted"/>
<dbReference type="AlphaFoldDB" id="A0A420D8M5"/>
<evidence type="ECO:0000313" key="3">
    <source>
        <dbReference type="EMBL" id="RKE87179.1"/>
    </source>
</evidence>
<evidence type="ECO:0000313" key="5">
    <source>
        <dbReference type="Proteomes" id="UP000658202"/>
    </source>
</evidence>
<dbReference type="EMBL" id="RAQH01000005">
    <property type="protein sequence ID" value="RKE87179.1"/>
    <property type="molecule type" value="Genomic_DNA"/>
</dbReference>
<dbReference type="Proteomes" id="UP000658202">
    <property type="component" value="Unassembled WGS sequence"/>
</dbReference>
<comment type="caution">
    <text evidence="3">The sequence shown here is derived from an EMBL/GenBank/DDBJ whole genome shotgun (WGS) entry which is preliminary data.</text>
</comment>
<evidence type="ECO:0000259" key="1">
    <source>
        <dbReference type="Pfam" id="PF02464"/>
    </source>
</evidence>
<dbReference type="InterPro" id="IPR008136">
    <property type="entry name" value="CinA_C"/>
</dbReference>
<dbReference type="Proteomes" id="UP000285906">
    <property type="component" value="Unassembled WGS sequence"/>
</dbReference>
<dbReference type="SUPFAM" id="SSF142433">
    <property type="entry name" value="CinA-like"/>
    <property type="match status" value="1"/>
</dbReference>
<protein>
    <submittedName>
        <fullName evidence="3">Competence-damaged protein</fullName>
    </submittedName>
</protein>
<dbReference type="EMBL" id="BMCW01000004">
    <property type="protein sequence ID" value="GGG58908.1"/>
    <property type="molecule type" value="Genomic_DNA"/>
</dbReference>